<name>A0ABU0H7R4_9HYPH</name>
<dbReference type="Proteomes" id="UP001241603">
    <property type="component" value="Unassembled WGS sequence"/>
</dbReference>
<dbReference type="RefSeq" id="WP_266349239.1">
    <property type="nucleotide sequence ID" value="NZ_JAPKNG010000003.1"/>
</dbReference>
<proteinExistence type="predicted"/>
<organism evidence="1 2">
    <name type="scientific">Kaistia dalseonensis</name>
    <dbReference type="NCBI Taxonomy" id="410840"/>
    <lineage>
        <taxon>Bacteria</taxon>
        <taxon>Pseudomonadati</taxon>
        <taxon>Pseudomonadota</taxon>
        <taxon>Alphaproteobacteria</taxon>
        <taxon>Hyphomicrobiales</taxon>
        <taxon>Kaistiaceae</taxon>
        <taxon>Kaistia</taxon>
    </lineage>
</organism>
<protein>
    <submittedName>
        <fullName evidence="1">Uncharacterized protein</fullName>
    </submittedName>
</protein>
<dbReference type="EMBL" id="JAUSVO010000003">
    <property type="protein sequence ID" value="MDQ0438351.1"/>
    <property type="molecule type" value="Genomic_DNA"/>
</dbReference>
<accession>A0ABU0H7R4</accession>
<sequence length="49" mass="5210">MAMVLFFSIPQGEIGAAKALREGQSVDAGEFRIVGQDFAQALSGIRLGR</sequence>
<gene>
    <name evidence="1" type="ORF">QO014_002743</name>
</gene>
<reference evidence="1 2" key="1">
    <citation type="submission" date="2023-07" db="EMBL/GenBank/DDBJ databases">
        <title>Genomic Encyclopedia of Type Strains, Phase IV (KMG-IV): sequencing the most valuable type-strain genomes for metagenomic binning, comparative biology and taxonomic classification.</title>
        <authorList>
            <person name="Goeker M."/>
        </authorList>
    </citation>
    <scope>NUCLEOTIDE SEQUENCE [LARGE SCALE GENOMIC DNA]</scope>
    <source>
        <strain evidence="1 2">B6-8</strain>
    </source>
</reference>
<evidence type="ECO:0000313" key="2">
    <source>
        <dbReference type="Proteomes" id="UP001241603"/>
    </source>
</evidence>
<evidence type="ECO:0000313" key="1">
    <source>
        <dbReference type="EMBL" id="MDQ0438351.1"/>
    </source>
</evidence>
<keyword evidence="2" id="KW-1185">Reference proteome</keyword>
<comment type="caution">
    <text evidence="1">The sequence shown here is derived from an EMBL/GenBank/DDBJ whole genome shotgun (WGS) entry which is preliminary data.</text>
</comment>